<evidence type="ECO:0000313" key="2">
    <source>
        <dbReference type="Proteomes" id="UP001177260"/>
    </source>
</evidence>
<dbReference type="EMBL" id="JAOPJF010000030">
    <property type="protein sequence ID" value="KAK1144482.1"/>
    <property type="molecule type" value="Genomic_DNA"/>
</dbReference>
<protein>
    <submittedName>
        <fullName evidence="1">Terpene cyclase</fullName>
    </submittedName>
</protein>
<keyword evidence="2" id="KW-1185">Reference proteome</keyword>
<gene>
    <name evidence="1" type="ORF">N8T08_005355</name>
</gene>
<reference evidence="1 2" key="1">
    <citation type="journal article" date="2023" name="ACS Omega">
        <title>Identification of the Neoaspergillic Acid Biosynthesis Gene Cluster by Establishing an In Vitro CRISPR-Ribonucleoprotein Genetic System in Aspergillus melleus.</title>
        <authorList>
            <person name="Yuan B."/>
            <person name="Grau M.F."/>
            <person name="Murata R.M."/>
            <person name="Torok T."/>
            <person name="Venkateswaran K."/>
            <person name="Stajich J.E."/>
            <person name="Wang C.C.C."/>
        </authorList>
    </citation>
    <scope>NUCLEOTIDE SEQUENCE [LARGE SCALE GENOMIC DNA]</scope>
    <source>
        <strain evidence="1 2">IMV 1140</strain>
    </source>
</reference>
<name>A0ACC3B2W2_9EURO</name>
<organism evidence="1 2">
    <name type="scientific">Aspergillus melleus</name>
    <dbReference type="NCBI Taxonomy" id="138277"/>
    <lineage>
        <taxon>Eukaryota</taxon>
        <taxon>Fungi</taxon>
        <taxon>Dikarya</taxon>
        <taxon>Ascomycota</taxon>
        <taxon>Pezizomycotina</taxon>
        <taxon>Eurotiomycetes</taxon>
        <taxon>Eurotiomycetidae</taxon>
        <taxon>Eurotiales</taxon>
        <taxon>Aspergillaceae</taxon>
        <taxon>Aspergillus</taxon>
        <taxon>Aspergillus subgen. Circumdati</taxon>
    </lineage>
</organism>
<dbReference type="Proteomes" id="UP001177260">
    <property type="component" value="Unassembled WGS sequence"/>
</dbReference>
<evidence type="ECO:0000313" key="1">
    <source>
        <dbReference type="EMBL" id="KAK1144482.1"/>
    </source>
</evidence>
<sequence>MATIQILKNQILPTGKALLQMRQIPVRLPNMFVLFLSESPAVNPFYATIRKESETWMSNKCSFNERSRKILSKTDFSYFCSISAPHAPPDRLRTACDWGNWVFPFDDQFDNGGLKDDPERAQDLIHRLIAPMEGHNEQVESNTEDPLVAVHTSVWKRVAKGSSKGTQRRFAQSMQNYCTGTLEQVYSRSKGQIPTLEEMLELRRKYAHQLDIPDVVFSTKSIREIERIGIDLVLL</sequence>
<accession>A0ACC3B2W2</accession>
<proteinExistence type="predicted"/>
<comment type="caution">
    <text evidence="1">The sequence shown here is derived from an EMBL/GenBank/DDBJ whole genome shotgun (WGS) entry which is preliminary data.</text>
</comment>